<dbReference type="SUPFAM" id="SSF51735">
    <property type="entry name" value="NAD(P)-binding Rossmann-fold domains"/>
    <property type="match status" value="1"/>
</dbReference>
<name>A0A1I7DBV7_9BURK</name>
<dbReference type="PANTHER" id="PTHR43639:SF5">
    <property type="entry name" value="OXIDOREDUCTASE, SHORT-CHAIN DEHYDROGENASE_REDUCTASE FAMILY (AFU_ORTHOLOGUE AFUA_6G09140)"/>
    <property type="match status" value="1"/>
</dbReference>
<dbReference type="AlphaFoldDB" id="A0A1I7DBV7"/>
<reference evidence="3 4" key="1">
    <citation type="submission" date="2016-10" db="EMBL/GenBank/DDBJ databases">
        <authorList>
            <person name="de Groot N.N."/>
        </authorList>
    </citation>
    <scope>NUCLEOTIDE SEQUENCE [LARGE SCALE GENOMIC DNA]</scope>
    <source>
        <strain evidence="3 4">LMG 27731</strain>
    </source>
</reference>
<dbReference type="NCBIfam" id="NF005559">
    <property type="entry name" value="PRK07231.1"/>
    <property type="match status" value="1"/>
</dbReference>
<keyword evidence="2" id="KW-0560">Oxidoreductase</keyword>
<dbReference type="PRINTS" id="PR00080">
    <property type="entry name" value="SDRFAMILY"/>
</dbReference>
<gene>
    <name evidence="3" type="ORF">SAMN05192563_1009134</name>
</gene>
<dbReference type="EMBL" id="FPBH01000009">
    <property type="protein sequence ID" value="SFU09147.1"/>
    <property type="molecule type" value="Genomic_DNA"/>
</dbReference>
<dbReference type="Pfam" id="PF13561">
    <property type="entry name" value="adh_short_C2"/>
    <property type="match status" value="1"/>
</dbReference>
<dbReference type="FunFam" id="3.40.50.720:FF:000084">
    <property type="entry name" value="Short-chain dehydrogenase reductase"/>
    <property type="match status" value="1"/>
</dbReference>
<sequence>MRFSRRTVIVTGAASGYGAGIAARFAGEGANVVVADLNADNGLRVTESIQSDGGNATFVRADVSNMNDVTALLSKSLDAYGSVHAVINNAGTTHRRKPLCDVTEEEFDRLFSVNVKSLLISAKVMVPYFRSVKAGVFVNVASIVSFRPPPGLAWYAGSKAAVVNISRAMAAELGPDNIRVNCVNPAVGDTGLLAEFMGEPDTPELRTKYASMIPLGRFTTPDDVAGACLYLASDDARFVTGTSIDVDGGRSV</sequence>
<dbReference type="PROSITE" id="PS00061">
    <property type="entry name" value="ADH_SHORT"/>
    <property type="match status" value="1"/>
</dbReference>
<dbReference type="InterPro" id="IPR002347">
    <property type="entry name" value="SDR_fam"/>
</dbReference>
<evidence type="ECO:0000256" key="1">
    <source>
        <dbReference type="ARBA" id="ARBA00006484"/>
    </source>
</evidence>
<evidence type="ECO:0000313" key="3">
    <source>
        <dbReference type="EMBL" id="SFU09147.1"/>
    </source>
</evidence>
<dbReference type="RefSeq" id="WP_093635270.1">
    <property type="nucleotide sequence ID" value="NZ_FPBH01000009.1"/>
</dbReference>
<dbReference type="InterPro" id="IPR020904">
    <property type="entry name" value="Sc_DH/Rdtase_CS"/>
</dbReference>
<evidence type="ECO:0000313" key="4">
    <source>
        <dbReference type="Proteomes" id="UP000198844"/>
    </source>
</evidence>
<proteinExistence type="inferred from homology"/>
<evidence type="ECO:0000256" key="2">
    <source>
        <dbReference type="ARBA" id="ARBA00023002"/>
    </source>
</evidence>
<organism evidence="3 4">
    <name type="scientific">Paraburkholderia aspalathi</name>
    <dbReference type="NCBI Taxonomy" id="1324617"/>
    <lineage>
        <taxon>Bacteria</taxon>
        <taxon>Pseudomonadati</taxon>
        <taxon>Pseudomonadota</taxon>
        <taxon>Betaproteobacteria</taxon>
        <taxon>Burkholderiales</taxon>
        <taxon>Burkholderiaceae</taxon>
        <taxon>Paraburkholderia</taxon>
    </lineage>
</organism>
<protein>
    <submittedName>
        <fullName evidence="3">3-oxoacyl-[acyl-carrier protein] reductase</fullName>
    </submittedName>
</protein>
<dbReference type="GO" id="GO:0016491">
    <property type="term" value="F:oxidoreductase activity"/>
    <property type="evidence" value="ECO:0007669"/>
    <property type="project" value="UniProtKB-KW"/>
</dbReference>
<dbReference type="PRINTS" id="PR00081">
    <property type="entry name" value="GDHRDH"/>
</dbReference>
<dbReference type="OrthoDB" id="6823797at2"/>
<comment type="similarity">
    <text evidence="1">Belongs to the short-chain dehydrogenases/reductases (SDR) family.</text>
</comment>
<dbReference type="PANTHER" id="PTHR43639">
    <property type="entry name" value="OXIDOREDUCTASE, SHORT-CHAIN DEHYDROGENASE/REDUCTASE FAMILY (AFU_ORTHOLOGUE AFUA_5G02870)"/>
    <property type="match status" value="1"/>
</dbReference>
<dbReference type="InterPro" id="IPR036291">
    <property type="entry name" value="NAD(P)-bd_dom_sf"/>
</dbReference>
<accession>A0A1I7DBV7</accession>
<dbReference type="Proteomes" id="UP000198844">
    <property type="component" value="Unassembled WGS sequence"/>
</dbReference>
<dbReference type="Gene3D" id="3.40.50.720">
    <property type="entry name" value="NAD(P)-binding Rossmann-like Domain"/>
    <property type="match status" value="1"/>
</dbReference>